<proteinExistence type="predicted"/>
<feature type="domain" description="AMP-dependent synthetase/ligase" evidence="2">
    <location>
        <begin position="47"/>
        <end position="219"/>
    </location>
</feature>
<dbReference type="PROSITE" id="PS00455">
    <property type="entry name" value="AMP_BINDING"/>
    <property type="match status" value="1"/>
</dbReference>
<comment type="caution">
    <text evidence="3">The sequence shown here is derived from an EMBL/GenBank/DDBJ whole genome shotgun (WGS) entry which is preliminary data.</text>
</comment>
<sequence length="451" mass="45818">MTVPPAAAGRTHIAEAVRTMLDGGPGLLLPRERDGEVRPVPAAAHDPAGTGRSAPGLVLFTSGSTGAPKGVALSREALIASAHATEDLLSGPGLWHLCLPHNHIAGLQVVLRALLAGAPPTVATPVPRFDAAVFADDVARTLAAAGDSPVYTSLVPTQLVRILEVPAAARALARTAAVLLGGAAISPRLLERAADARIPIVRTYGMSETAGGCVYDGVPFPQVSVRFTADDRIVLSGPVLADGYVSVETDPAAASGAVRVTALAHPDRTPDLSATGDTAPAGGFHGTGADRLLVTSDLGRWEADGTRLSVLGRADDIIVTGGENVSPHEVEALLLPLAEPLGFAEVLVTSRPHPEWGQQLVVLLVPAAGAPQTPAEAAAGSAGTSPPAAAALEALRQGLRARGIRGARVPQAALIVPRLPVRSIGKPDRPAAAGLARARLGEGTVRPRSGT</sequence>
<dbReference type="InterPro" id="IPR020845">
    <property type="entry name" value="AMP-binding_CS"/>
</dbReference>
<dbReference type="EMBL" id="DYUK01000089">
    <property type="protein sequence ID" value="HJG79616.1"/>
    <property type="molecule type" value="Genomic_DNA"/>
</dbReference>
<dbReference type="Pfam" id="PF00501">
    <property type="entry name" value="AMP-binding"/>
    <property type="match status" value="1"/>
</dbReference>
<reference evidence="3" key="2">
    <citation type="submission" date="2021-09" db="EMBL/GenBank/DDBJ databases">
        <authorList>
            <person name="Gilroy R."/>
        </authorList>
    </citation>
    <scope>NUCLEOTIDE SEQUENCE</scope>
    <source>
        <strain evidence="3">ChiGjej5B5-7349</strain>
    </source>
</reference>
<dbReference type="Gene3D" id="3.40.50.12780">
    <property type="entry name" value="N-terminal domain of ligase-like"/>
    <property type="match status" value="1"/>
</dbReference>
<dbReference type="GO" id="GO:0006631">
    <property type="term" value="P:fatty acid metabolic process"/>
    <property type="evidence" value="ECO:0007669"/>
    <property type="project" value="TreeGrafter"/>
</dbReference>
<evidence type="ECO:0000256" key="1">
    <source>
        <dbReference type="SAM" id="MobiDB-lite"/>
    </source>
</evidence>
<dbReference type="AlphaFoldDB" id="A0A921SN83"/>
<organism evidence="3 4">
    <name type="scientific">Brevibacterium senegalense</name>
    <dbReference type="NCBI Taxonomy" id="1033736"/>
    <lineage>
        <taxon>Bacteria</taxon>
        <taxon>Bacillati</taxon>
        <taxon>Actinomycetota</taxon>
        <taxon>Actinomycetes</taxon>
        <taxon>Micrococcales</taxon>
        <taxon>Brevibacteriaceae</taxon>
        <taxon>Brevibacterium</taxon>
    </lineage>
</organism>
<name>A0A921SN83_9MICO</name>
<dbReference type="Gene3D" id="3.30.300.30">
    <property type="match status" value="1"/>
</dbReference>
<feature type="region of interest" description="Disordered" evidence="1">
    <location>
        <begin position="426"/>
        <end position="451"/>
    </location>
</feature>
<gene>
    <name evidence="3" type="ORF">K8V08_04305</name>
</gene>
<evidence type="ECO:0000313" key="4">
    <source>
        <dbReference type="Proteomes" id="UP000784435"/>
    </source>
</evidence>
<dbReference type="InterPro" id="IPR000873">
    <property type="entry name" value="AMP-dep_synth/lig_dom"/>
</dbReference>
<protein>
    <submittedName>
        <fullName evidence="3">AMP-binding protein</fullName>
    </submittedName>
</protein>
<dbReference type="PANTHER" id="PTHR43201">
    <property type="entry name" value="ACYL-COA SYNTHETASE"/>
    <property type="match status" value="1"/>
</dbReference>
<dbReference type="PANTHER" id="PTHR43201:SF32">
    <property type="entry name" value="2-SUCCINYLBENZOATE--COA LIGASE, CHLOROPLASTIC_PEROXISOMAL"/>
    <property type="match status" value="1"/>
</dbReference>
<dbReference type="GO" id="GO:0031956">
    <property type="term" value="F:medium-chain fatty acid-CoA ligase activity"/>
    <property type="evidence" value="ECO:0007669"/>
    <property type="project" value="TreeGrafter"/>
</dbReference>
<evidence type="ECO:0000313" key="3">
    <source>
        <dbReference type="EMBL" id="HJG79616.1"/>
    </source>
</evidence>
<dbReference type="InterPro" id="IPR045851">
    <property type="entry name" value="AMP-bd_C_sf"/>
</dbReference>
<evidence type="ECO:0000259" key="2">
    <source>
        <dbReference type="Pfam" id="PF00501"/>
    </source>
</evidence>
<reference evidence="3" key="1">
    <citation type="journal article" date="2021" name="PeerJ">
        <title>Extensive microbial diversity within the chicken gut microbiome revealed by metagenomics and culture.</title>
        <authorList>
            <person name="Gilroy R."/>
            <person name="Ravi A."/>
            <person name="Getino M."/>
            <person name="Pursley I."/>
            <person name="Horton D.L."/>
            <person name="Alikhan N.F."/>
            <person name="Baker D."/>
            <person name="Gharbi K."/>
            <person name="Hall N."/>
            <person name="Watson M."/>
            <person name="Adriaenssens E.M."/>
            <person name="Foster-Nyarko E."/>
            <person name="Jarju S."/>
            <person name="Secka A."/>
            <person name="Antonio M."/>
            <person name="Oren A."/>
            <person name="Chaudhuri R.R."/>
            <person name="La Ragione R."/>
            <person name="Hildebrand F."/>
            <person name="Pallen M.J."/>
        </authorList>
    </citation>
    <scope>NUCLEOTIDE SEQUENCE</scope>
    <source>
        <strain evidence="3">ChiGjej5B5-7349</strain>
    </source>
</reference>
<accession>A0A921SN83</accession>
<dbReference type="InterPro" id="IPR042099">
    <property type="entry name" value="ANL_N_sf"/>
</dbReference>
<dbReference type="SUPFAM" id="SSF56801">
    <property type="entry name" value="Acetyl-CoA synthetase-like"/>
    <property type="match status" value="1"/>
</dbReference>
<dbReference type="Proteomes" id="UP000784435">
    <property type="component" value="Unassembled WGS sequence"/>
</dbReference>